<feature type="region of interest" description="Disordered" evidence="1">
    <location>
        <begin position="227"/>
        <end position="247"/>
    </location>
</feature>
<evidence type="ECO:0000313" key="5">
    <source>
        <dbReference type="Proteomes" id="UP000605992"/>
    </source>
</evidence>
<organism evidence="4 5">
    <name type="scientific">Planotetraspora thailandica</name>
    <dbReference type="NCBI Taxonomy" id="487172"/>
    <lineage>
        <taxon>Bacteria</taxon>
        <taxon>Bacillati</taxon>
        <taxon>Actinomycetota</taxon>
        <taxon>Actinomycetes</taxon>
        <taxon>Streptosporangiales</taxon>
        <taxon>Streptosporangiaceae</taxon>
        <taxon>Planotetraspora</taxon>
    </lineage>
</organism>
<evidence type="ECO:0000313" key="4">
    <source>
        <dbReference type="EMBL" id="GII53277.1"/>
    </source>
</evidence>
<dbReference type="GO" id="GO:0016747">
    <property type="term" value="F:acyltransferase activity, transferring groups other than amino-acyl groups"/>
    <property type="evidence" value="ECO:0007669"/>
    <property type="project" value="InterPro"/>
</dbReference>
<name>A0A8J3V0H5_9ACTN</name>
<feature type="transmembrane region" description="Helical" evidence="2">
    <location>
        <begin position="395"/>
        <end position="411"/>
    </location>
</feature>
<evidence type="ECO:0000259" key="3">
    <source>
        <dbReference type="Pfam" id="PF01757"/>
    </source>
</evidence>
<comment type="caution">
    <text evidence="4">The sequence shown here is derived from an EMBL/GenBank/DDBJ whole genome shotgun (WGS) entry which is preliminary data.</text>
</comment>
<dbReference type="InterPro" id="IPR052734">
    <property type="entry name" value="Nod_factor_acetyltransferase"/>
</dbReference>
<evidence type="ECO:0000256" key="1">
    <source>
        <dbReference type="SAM" id="MobiDB-lite"/>
    </source>
</evidence>
<feature type="region of interest" description="Disordered" evidence="1">
    <location>
        <begin position="1"/>
        <end position="184"/>
    </location>
</feature>
<sequence length="579" mass="62699">MSDSRHHSSVPPSRSGAAPDAEDEPTGVISRITGEWPPPGGDKPDSAPEGRRKAGAASAKTPAKTPVDRPPLPVRQPRRRGAAAANGAAPDAATPSQGFDYFASRTSPPPGAQQVGGSPGTSEAWDTPSGVGARPFARASSTGAPSREAEGPQWPEIVDDAPAAPSWDPWRRGGQEAPAASTASDLAEPAILPAWSQAPAAALTGTGPVSPETVQRARQALPAGWDALERDPDTEPEPEPEPQATKKRDPFLDNVKFVLITLVVIGHSLIPTLAAHSSKTAYLFIYVFHMPLFIIVSGYLSRNFWNSNAKTNKLVDTFLVPYVIVEIGYAALRTALGAKWSLTITDPAWINWYLPALLLWRLSTPVWNRMRFPLVVAVLIYLAAGMSDLPSDFSINRFFGFLPFFVLGLVIKPGLFTFLGRPWVRVLSVLVLAGAAAAAIYLVKTDSVTMGPFYYKESYKALHLIWWEGMAQRMAVLVAALAMCAAVLSLVPRSETWFTDLGTRTLYCYLLHGVPVLIATEMGWLSVPWLFGPLGVAALASASFALAIVVSMPFTRTLFKWLLEPRLTWLYRRPRQESA</sequence>
<keyword evidence="2" id="KW-0472">Membrane</keyword>
<keyword evidence="2" id="KW-1133">Transmembrane helix</keyword>
<feature type="transmembrane region" description="Helical" evidence="2">
    <location>
        <begin position="281"/>
        <end position="302"/>
    </location>
</feature>
<dbReference type="RefSeq" id="WP_203943526.1">
    <property type="nucleotide sequence ID" value="NZ_BOOR01000008.1"/>
</dbReference>
<dbReference type="EMBL" id="BOOR01000008">
    <property type="protein sequence ID" value="GII53277.1"/>
    <property type="molecule type" value="Genomic_DNA"/>
</dbReference>
<dbReference type="InterPro" id="IPR002656">
    <property type="entry name" value="Acyl_transf_3_dom"/>
</dbReference>
<feature type="compositionally biased region" description="Basic and acidic residues" evidence="1">
    <location>
        <begin position="42"/>
        <end position="52"/>
    </location>
</feature>
<feature type="transmembrane region" description="Helical" evidence="2">
    <location>
        <begin position="372"/>
        <end position="389"/>
    </location>
</feature>
<dbReference type="PANTHER" id="PTHR37312:SF1">
    <property type="entry name" value="MEMBRANE-BOUND ACYLTRANSFERASE YKRP-RELATED"/>
    <property type="match status" value="1"/>
</dbReference>
<dbReference type="AlphaFoldDB" id="A0A8J3V0H5"/>
<feature type="transmembrane region" description="Helical" evidence="2">
    <location>
        <begin position="338"/>
        <end position="360"/>
    </location>
</feature>
<feature type="transmembrane region" description="Helical" evidence="2">
    <location>
        <begin position="474"/>
        <end position="494"/>
    </location>
</feature>
<feature type="transmembrane region" description="Helical" evidence="2">
    <location>
        <begin position="257"/>
        <end position="275"/>
    </location>
</feature>
<feature type="compositionally biased region" description="Low complexity" evidence="1">
    <location>
        <begin position="82"/>
        <end position="95"/>
    </location>
</feature>
<gene>
    <name evidence="4" type="ORF">Pth03_16660</name>
</gene>
<feature type="transmembrane region" description="Helical" evidence="2">
    <location>
        <begin position="506"/>
        <end position="524"/>
    </location>
</feature>
<dbReference type="Proteomes" id="UP000605992">
    <property type="component" value="Unassembled WGS sequence"/>
</dbReference>
<dbReference type="PANTHER" id="PTHR37312">
    <property type="entry name" value="MEMBRANE-BOUND ACYLTRANSFERASE YKRP-RELATED"/>
    <property type="match status" value="1"/>
</dbReference>
<feature type="transmembrane region" description="Helical" evidence="2">
    <location>
        <begin position="423"/>
        <end position="443"/>
    </location>
</feature>
<feature type="transmembrane region" description="Helical" evidence="2">
    <location>
        <begin position="314"/>
        <end position="332"/>
    </location>
</feature>
<keyword evidence="2" id="KW-0812">Transmembrane</keyword>
<keyword evidence="5" id="KW-1185">Reference proteome</keyword>
<dbReference type="Pfam" id="PF01757">
    <property type="entry name" value="Acyl_transf_3"/>
    <property type="match status" value="1"/>
</dbReference>
<proteinExistence type="predicted"/>
<protein>
    <recommendedName>
        <fullName evidence="3">Acyltransferase 3 domain-containing protein</fullName>
    </recommendedName>
</protein>
<evidence type="ECO:0000256" key="2">
    <source>
        <dbReference type="SAM" id="Phobius"/>
    </source>
</evidence>
<reference evidence="4" key="1">
    <citation type="submission" date="2021-01" db="EMBL/GenBank/DDBJ databases">
        <title>Whole genome shotgun sequence of Planotetraspora thailandica NBRC 104271.</title>
        <authorList>
            <person name="Komaki H."/>
            <person name="Tamura T."/>
        </authorList>
    </citation>
    <scope>NUCLEOTIDE SEQUENCE</scope>
    <source>
        <strain evidence="4">NBRC 104271</strain>
    </source>
</reference>
<feature type="domain" description="Acyltransferase 3" evidence="3">
    <location>
        <begin position="250"/>
        <end position="550"/>
    </location>
</feature>
<feature type="transmembrane region" description="Helical" evidence="2">
    <location>
        <begin position="530"/>
        <end position="550"/>
    </location>
</feature>
<accession>A0A8J3V0H5</accession>